<dbReference type="AlphaFoldDB" id="A0A074WMP1"/>
<accession>A0A074WMP1</accession>
<organism evidence="2 3">
    <name type="scientific">Aureobasidium melanogenum (strain CBS 110374)</name>
    <name type="common">Aureobasidium pullulans var. melanogenum</name>
    <dbReference type="NCBI Taxonomy" id="1043003"/>
    <lineage>
        <taxon>Eukaryota</taxon>
        <taxon>Fungi</taxon>
        <taxon>Dikarya</taxon>
        <taxon>Ascomycota</taxon>
        <taxon>Pezizomycotina</taxon>
        <taxon>Dothideomycetes</taxon>
        <taxon>Dothideomycetidae</taxon>
        <taxon>Dothideales</taxon>
        <taxon>Saccotheciaceae</taxon>
        <taxon>Aureobasidium</taxon>
    </lineage>
</organism>
<sequence length="169" mass="18814">MGWPYDIETMNNYKLTGESDPVEVFQVVVEITGDDQAIWAATVSKYRNNALQEFRSTNADNLGVDQSLTVTGLPRDLVITRRSASDGDRIDFVYGDPARELAGFAFNSDDTGFSPQFDKEADEVSSMEQHLDRSEEEGTGLPGPGLSYCLFLLALRKTELGHGRKRIRD</sequence>
<dbReference type="HOGENOM" id="CLU_1578190_0_0_1"/>
<reference evidence="2 3" key="1">
    <citation type="journal article" date="2014" name="BMC Genomics">
        <title>Genome sequencing of four Aureobasidium pullulans varieties: biotechnological potential, stress tolerance, and description of new species.</title>
        <authorList>
            <person name="Gostin Ar C."/>
            <person name="Ohm R.A."/>
            <person name="Kogej T."/>
            <person name="Sonjak S."/>
            <person name="Turk M."/>
            <person name="Zajc J."/>
            <person name="Zalar P."/>
            <person name="Grube M."/>
            <person name="Sun H."/>
            <person name="Han J."/>
            <person name="Sharma A."/>
            <person name="Chiniquy J."/>
            <person name="Ngan C.Y."/>
            <person name="Lipzen A."/>
            <person name="Barry K."/>
            <person name="Grigoriev I.V."/>
            <person name="Gunde-Cimerman N."/>
        </authorList>
    </citation>
    <scope>NUCLEOTIDE SEQUENCE [LARGE SCALE GENOMIC DNA]</scope>
    <source>
        <strain evidence="2 3">CBS 110374</strain>
    </source>
</reference>
<proteinExistence type="predicted"/>
<feature type="region of interest" description="Disordered" evidence="1">
    <location>
        <begin position="112"/>
        <end position="140"/>
    </location>
</feature>
<dbReference type="GeneID" id="63921305"/>
<keyword evidence="3" id="KW-1185">Reference proteome</keyword>
<name>A0A074WMP1_AURM1</name>
<evidence type="ECO:0000313" key="2">
    <source>
        <dbReference type="EMBL" id="KEQ63686.1"/>
    </source>
</evidence>
<dbReference type="EMBL" id="KL584830">
    <property type="protein sequence ID" value="KEQ63686.1"/>
    <property type="molecule type" value="Genomic_DNA"/>
</dbReference>
<evidence type="ECO:0000256" key="1">
    <source>
        <dbReference type="SAM" id="MobiDB-lite"/>
    </source>
</evidence>
<protein>
    <submittedName>
        <fullName evidence="2">Uncharacterized protein</fullName>
    </submittedName>
</protein>
<dbReference type="Proteomes" id="UP000030672">
    <property type="component" value="Unassembled WGS sequence"/>
</dbReference>
<evidence type="ECO:0000313" key="3">
    <source>
        <dbReference type="Proteomes" id="UP000030672"/>
    </source>
</evidence>
<gene>
    <name evidence="2" type="ORF">M437DRAFT_83417</name>
</gene>
<dbReference type="RefSeq" id="XP_040880709.1">
    <property type="nucleotide sequence ID" value="XM_041027932.1"/>
</dbReference>